<accession>S2IYQ5</accession>
<evidence type="ECO:0000313" key="2">
    <source>
        <dbReference type="Proteomes" id="UP000014254"/>
    </source>
</evidence>
<sequence>MPKIKTPISDLVPENRIIIDKLSFYREHIACVKCAEVNTLYYNDNIKPSNANTKPKRTSFKCITPPMSF</sequence>
<proteinExistence type="predicted"/>
<evidence type="ECO:0000313" key="1">
    <source>
        <dbReference type="EMBL" id="EPB80992.1"/>
    </source>
</evidence>
<gene>
    <name evidence="1" type="ORF">HMPREF1544_12318</name>
</gene>
<dbReference type="Proteomes" id="UP000014254">
    <property type="component" value="Unassembled WGS sequence"/>
</dbReference>
<name>S2IYQ5_MUCC1</name>
<protein>
    <submittedName>
        <fullName evidence="1">Uncharacterized protein</fullName>
    </submittedName>
</protein>
<dbReference type="AlphaFoldDB" id="S2IYQ5"/>
<dbReference type="VEuPathDB" id="FungiDB:HMPREF1544_12318"/>
<dbReference type="OrthoDB" id="10515618at2759"/>
<keyword evidence="2" id="KW-1185">Reference proteome</keyword>
<organism evidence="1 2">
    <name type="scientific">Mucor circinelloides f. circinelloides (strain 1006PhL)</name>
    <name type="common">Mucormycosis agent</name>
    <name type="synonym">Calyptromyces circinelloides</name>
    <dbReference type="NCBI Taxonomy" id="1220926"/>
    <lineage>
        <taxon>Eukaryota</taxon>
        <taxon>Fungi</taxon>
        <taxon>Fungi incertae sedis</taxon>
        <taxon>Mucoromycota</taxon>
        <taxon>Mucoromycotina</taxon>
        <taxon>Mucoromycetes</taxon>
        <taxon>Mucorales</taxon>
        <taxon>Mucorineae</taxon>
        <taxon>Mucoraceae</taxon>
        <taxon>Mucor</taxon>
    </lineage>
</organism>
<dbReference type="InParanoid" id="S2IYQ5"/>
<dbReference type="EMBL" id="KE124236">
    <property type="protein sequence ID" value="EPB80992.1"/>
    <property type="molecule type" value="Genomic_DNA"/>
</dbReference>
<reference evidence="2" key="1">
    <citation type="submission" date="2013-05" db="EMBL/GenBank/DDBJ databases">
        <title>The Genome sequence of Mucor circinelloides f. circinelloides 1006PhL.</title>
        <authorList>
            <consortium name="The Broad Institute Genomics Platform"/>
            <person name="Cuomo C."/>
            <person name="Earl A."/>
            <person name="Findley K."/>
            <person name="Lee S.C."/>
            <person name="Walker B."/>
            <person name="Young S."/>
            <person name="Zeng Q."/>
            <person name="Gargeya S."/>
            <person name="Fitzgerald M."/>
            <person name="Haas B."/>
            <person name="Abouelleil A."/>
            <person name="Allen A.W."/>
            <person name="Alvarado L."/>
            <person name="Arachchi H.M."/>
            <person name="Berlin A.M."/>
            <person name="Chapman S.B."/>
            <person name="Gainer-Dewar J."/>
            <person name="Goldberg J."/>
            <person name="Griggs A."/>
            <person name="Gujja S."/>
            <person name="Hansen M."/>
            <person name="Howarth C."/>
            <person name="Imamovic A."/>
            <person name="Ireland A."/>
            <person name="Larimer J."/>
            <person name="McCowan C."/>
            <person name="Murphy C."/>
            <person name="Pearson M."/>
            <person name="Poon T.W."/>
            <person name="Priest M."/>
            <person name="Roberts A."/>
            <person name="Saif S."/>
            <person name="Shea T."/>
            <person name="Sisk P."/>
            <person name="Sykes S."/>
            <person name="Wortman J."/>
            <person name="Nusbaum C."/>
            <person name="Birren B."/>
        </authorList>
    </citation>
    <scope>NUCLEOTIDE SEQUENCE [LARGE SCALE GENOMIC DNA]</scope>
    <source>
        <strain evidence="2">1006PhL</strain>
    </source>
</reference>